<dbReference type="Proteomes" id="UP001391051">
    <property type="component" value="Unassembled WGS sequence"/>
</dbReference>
<name>A0ABR1QMH3_9PEZI</name>
<evidence type="ECO:0000313" key="2">
    <source>
        <dbReference type="EMBL" id="KAK7959004.1"/>
    </source>
</evidence>
<keyword evidence="3" id="KW-1185">Reference proteome</keyword>
<evidence type="ECO:0000313" key="3">
    <source>
        <dbReference type="Proteomes" id="UP001391051"/>
    </source>
</evidence>
<reference evidence="2 3" key="1">
    <citation type="submission" date="2023-01" db="EMBL/GenBank/DDBJ databases">
        <title>Analysis of 21 Apiospora genomes using comparative genomics revels a genus with tremendous synthesis potential of carbohydrate active enzymes and secondary metabolites.</title>
        <authorList>
            <person name="Sorensen T."/>
        </authorList>
    </citation>
    <scope>NUCLEOTIDE SEQUENCE [LARGE SCALE GENOMIC DNA]</scope>
    <source>
        <strain evidence="2 3">CBS 24483</strain>
    </source>
</reference>
<dbReference type="RefSeq" id="XP_066702707.1">
    <property type="nucleotide sequence ID" value="XM_066840080.1"/>
</dbReference>
<gene>
    <name evidence="2" type="ORF">PG986_003858</name>
</gene>
<feature type="region of interest" description="Disordered" evidence="1">
    <location>
        <begin position="16"/>
        <end position="66"/>
    </location>
</feature>
<feature type="region of interest" description="Disordered" evidence="1">
    <location>
        <begin position="123"/>
        <end position="157"/>
    </location>
</feature>
<accession>A0ABR1QMH3</accession>
<proteinExistence type="predicted"/>
<dbReference type="GeneID" id="92073142"/>
<organism evidence="2 3">
    <name type="scientific">Apiospora aurea</name>
    <dbReference type="NCBI Taxonomy" id="335848"/>
    <lineage>
        <taxon>Eukaryota</taxon>
        <taxon>Fungi</taxon>
        <taxon>Dikarya</taxon>
        <taxon>Ascomycota</taxon>
        <taxon>Pezizomycotina</taxon>
        <taxon>Sordariomycetes</taxon>
        <taxon>Xylariomycetidae</taxon>
        <taxon>Amphisphaeriales</taxon>
        <taxon>Apiosporaceae</taxon>
        <taxon>Apiospora</taxon>
    </lineage>
</organism>
<comment type="caution">
    <text evidence="2">The sequence shown here is derived from an EMBL/GenBank/DDBJ whole genome shotgun (WGS) entry which is preliminary data.</text>
</comment>
<protein>
    <submittedName>
        <fullName evidence="2">Uncharacterized protein</fullName>
    </submittedName>
</protein>
<evidence type="ECO:0000256" key="1">
    <source>
        <dbReference type="SAM" id="MobiDB-lite"/>
    </source>
</evidence>
<sequence>MRFSPSVTDWRAQGIQEIIRPNDEPGPVEEQPDGLTTTSRDRRRKQGASLSNLTKQEACSYPADDRRQGLEQSLSSFGPGRRPLIYLVIGRRCILLFPTSRSGPPGKVQSSDSGLVLPVVNSTNHFASGPPSDGAVPRSEERERESARETGIRKGWETPKATQFGVMAIRRSRPLPLKE</sequence>
<dbReference type="EMBL" id="JAQQWE010000003">
    <property type="protein sequence ID" value="KAK7959004.1"/>
    <property type="molecule type" value="Genomic_DNA"/>
</dbReference>
<feature type="compositionally biased region" description="Polar residues" evidence="1">
    <location>
        <begin position="48"/>
        <end position="57"/>
    </location>
</feature>
<feature type="compositionally biased region" description="Basic and acidic residues" evidence="1">
    <location>
        <begin position="138"/>
        <end position="157"/>
    </location>
</feature>